<name>A0ABN7TUG3_9BACL</name>
<organism evidence="2 3">
    <name type="scientific">Paenibacillus allorhizosphaerae</name>
    <dbReference type="NCBI Taxonomy" id="2849866"/>
    <lineage>
        <taxon>Bacteria</taxon>
        <taxon>Bacillati</taxon>
        <taxon>Bacillota</taxon>
        <taxon>Bacilli</taxon>
        <taxon>Bacillales</taxon>
        <taxon>Paenibacillaceae</taxon>
        <taxon>Paenibacillus</taxon>
    </lineage>
</organism>
<feature type="transmembrane region" description="Helical" evidence="1">
    <location>
        <begin position="118"/>
        <end position="141"/>
    </location>
</feature>
<dbReference type="PANTHER" id="PTHR37692">
    <property type="entry name" value="HYPOTHETICAL MEMBRANE SPANNING PROTEIN"/>
    <property type="match status" value="1"/>
</dbReference>
<keyword evidence="3" id="KW-1185">Reference proteome</keyword>
<reference evidence="2 3" key="1">
    <citation type="submission" date="2021-06" db="EMBL/GenBank/DDBJ databases">
        <authorList>
            <person name="Criscuolo A."/>
        </authorList>
    </citation>
    <scope>NUCLEOTIDE SEQUENCE [LARGE SCALE GENOMIC DNA]</scope>
    <source>
        <strain evidence="3">CIP 111802</strain>
    </source>
</reference>
<accession>A0ABN7TUG3</accession>
<dbReference type="EMBL" id="CAJVCE010000014">
    <property type="protein sequence ID" value="CAG7649971.1"/>
    <property type="molecule type" value="Genomic_DNA"/>
</dbReference>
<feature type="transmembrane region" description="Helical" evidence="1">
    <location>
        <begin position="42"/>
        <end position="59"/>
    </location>
</feature>
<evidence type="ECO:0000313" key="3">
    <source>
        <dbReference type="Proteomes" id="UP000730618"/>
    </source>
</evidence>
<evidence type="ECO:0000313" key="2">
    <source>
        <dbReference type="EMBL" id="CAG7649971.1"/>
    </source>
</evidence>
<dbReference type="Proteomes" id="UP000730618">
    <property type="component" value="Unassembled WGS sequence"/>
</dbReference>
<feature type="transmembrane region" description="Helical" evidence="1">
    <location>
        <begin position="6"/>
        <end position="30"/>
    </location>
</feature>
<protein>
    <recommendedName>
        <fullName evidence="4">DUF420 domain-containing protein</fullName>
    </recommendedName>
</protein>
<keyword evidence="1" id="KW-0812">Transmembrane</keyword>
<dbReference type="PANTHER" id="PTHR37692:SF1">
    <property type="entry name" value="DUF420 DOMAIN-CONTAINING PROTEIN"/>
    <property type="match status" value="1"/>
</dbReference>
<keyword evidence="1" id="KW-1133">Transmembrane helix</keyword>
<sequence>MGVLIVTILPTISTSFIVISAIFVAFGWYHIVKGHRDTHQKLMLWGAGFALAFFVIYMSRTLFVGNTTFGGPDSLKLAYHIFLIFHITLATVAAVFGIVTLLHAFNKRFAKHKKIGRITAVIWLLTAPTGVVVYVLLYILYPGGETKPVIDAILGTY</sequence>
<keyword evidence="1" id="KW-0472">Membrane</keyword>
<gene>
    <name evidence="2" type="ORF">PAECIP111802_04603</name>
</gene>
<dbReference type="RefSeq" id="WP_218100893.1">
    <property type="nucleotide sequence ID" value="NZ_CAJVCE010000014.1"/>
</dbReference>
<dbReference type="InterPro" id="IPR007352">
    <property type="entry name" value="DUF420"/>
</dbReference>
<comment type="caution">
    <text evidence="2">The sequence shown here is derived from an EMBL/GenBank/DDBJ whole genome shotgun (WGS) entry which is preliminary data.</text>
</comment>
<proteinExistence type="predicted"/>
<evidence type="ECO:0000256" key="1">
    <source>
        <dbReference type="SAM" id="Phobius"/>
    </source>
</evidence>
<dbReference type="Pfam" id="PF04238">
    <property type="entry name" value="DUF420"/>
    <property type="match status" value="1"/>
</dbReference>
<evidence type="ECO:0008006" key="4">
    <source>
        <dbReference type="Google" id="ProtNLM"/>
    </source>
</evidence>
<feature type="transmembrane region" description="Helical" evidence="1">
    <location>
        <begin position="79"/>
        <end position="106"/>
    </location>
</feature>